<dbReference type="PROSITE" id="PS50157">
    <property type="entry name" value="ZINC_FINGER_C2H2_2"/>
    <property type="match status" value="5"/>
</dbReference>
<evidence type="ECO:0000256" key="8">
    <source>
        <dbReference type="ARBA" id="ARBA00023015"/>
    </source>
</evidence>
<evidence type="ECO:0000256" key="10">
    <source>
        <dbReference type="ARBA" id="ARBA00023242"/>
    </source>
</evidence>
<dbReference type="SMART" id="SM00355">
    <property type="entry name" value="ZnF_C2H2"/>
    <property type="match status" value="5"/>
</dbReference>
<evidence type="ECO:0000256" key="1">
    <source>
        <dbReference type="ARBA" id="ARBA00004123"/>
    </source>
</evidence>
<dbReference type="FunFam" id="3.30.160.60:FF:000311">
    <property type="entry name" value="protein odd-skipped-related 2 isoform X1"/>
    <property type="match status" value="1"/>
</dbReference>
<dbReference type="GO" id="GO:0007366">
    <property type="term" value="P:periodic partitioning by pair rule gene"/>
    <property type="evidence" value="ECO:0007669"/>
    <property type="project" value="UniProtKB-KW"/>
</dbReference>
<dbReference type="PROSITE" id="PS00028">
    <property type="entry name" value="ZINC_FINGER_C2H2_1"/>
    <property type="match status" value="5"/>
</dbReference>
<dbReference type="Gene3D" id="3.30.160.60">
    <property type="entry name" value="Classic Zinc Finger"/>
    <property type="match status" value="5"/>
</dbReference>
<dbReference type="eggNOG" id="KOG1721">
    <property type="taxonomic scope" value="Eukaryota"/>
</dbReference>
<evidence type="ECO:0000256" key="7">
    <source>
        <dbReference type="ARBA" id="ARBA00022833"/>
    </source>
</evidence>
<evidence type="ECO:0000256" key="4">
    <source>
        <dbReference type="ARBA" id="ARBA00022737"/>
    </source>
</evidence>
<proteinExistence type="predicted"/>
<evidence type="ECO:0000313" key="15">
    <source>
        <dbReference type="Proteomes" id="UP000014500"/>
    </source>
</evidence>
<dbReference type="GO" id="GO:0000977">
    <property type="term" value="F:RNA polymerase II transcription regulatory region sequence-specific DNA binding"/>
    <property type="evidence" value="ECO:0007669"/>
    <property type="project" value="TreeGrafter"/>
</dbReference>
<dbReference type="FunFam" id="3.30.160.60:FF:000254">
    <property type="entry name" value="Odd-skipped related transciption factor 1"/>
    <property type="match status" value="1"/>
</dbReference>
<feature type="domain" description="C2H2-type" evidence="13">
    <location>
        <begin position="320"/>
        <end position="347"/>
    </location>
</feature>
<evidence type="ECO:0000256" key="6">
    <source>
        <dbReference type="ARBA" id="ARBA00022788"/>
    </source>
</evidence>
<keyword evidence="5 11" id="KW-0863">Zinc-finger</keyword>
<keyword evidence="3" id="KW-0479">Metal-binding</keyword>
<name>T1IVQ4_STRMM</name>
<feature type="domain" description="C2H2-type" evidence="13">
    <location>
        <begin position="292"/>
        <end position="319"/>
    </location>
</feature>
<dbReference type="PhylomeDB" id="T1IVQ4"/>
<feature type="domain" description="C2H2-type" evidence="13">
    <location>
        <begin position="348"/>
        <end position="375"/>
    </location>
</feature>
<dbReference type="SUPFAM" id="SSF57667">
    <property type="entry name" value="beta-beta-alpha zinc fingers"/>
    <property type="match status" value="3"/>
</dbReference>
<dbReference type="HOGENOM" id="CLU_706616_0_0_1"/>
<evidence type="ECO:0000256" key="3">
    <source>
        <dbReference type="ARBA" id="ARBA00022723"/>
    </source>
</evidence>
<dbReference type="FunFam" id="3.30.160.60:FF:000958">
    <property type="entry name" value="Odd skipped"/>
    <property type="match status" value="1"/>
</dbReference>
<dbReference type="FunFam" id="3.30.160.60:FF:000318">
    <property type="entry name" value="Odd-skipped-related transciption factor 2"/>
    <property type="match status" value="1"/>
</dbReference>
<dbReference type="InterPro" id="IPR013087">
    <property type="entry name" value="Znf_C2H2_type"/>
</dbReference>
<keyword evidence="15" id="KW-1185">Reference proteome</keyword>
<dbReference type="InterPro" id="IPR050717">
    <property type="entry name" value="C2H2-ZF_Transcription_Reg"/>
</dbReference>
<dbReference type="PANTHER" id="PTHR14196:SF0">
    <property type="entry name" value="PROTEIN BOWEL"/>
    <property type="match status" value="1"/>
</dbReference>
<keyword evidence="6" id="KW-0562">Pair-rule protein</keyword>
<dbReference type="AlphaFoldDB" id="T1IVQ4"/>
<comment type="subcellular location">
    <subcellularLocation>
        <location evidence="1">Nucleus</location>
    </subcellularLocation>
</comment>
<reference evidence="14" key="2">
    <citation type="submission" date="2015-02" db="UniProtKB">
        <authorList>
            <consortium name="EnsemblMetazoa"/>
        </authorList>
    </citation>
    <scope>IDENTIFICATION</scope>
</reference>
<dbReference type="EMBL" id="JH431589">
    <property type="status" value="NOT_ANNOTATED_CDS"/>
    <property type="molecule type" value="Genomic_DNA"/>
</dbReference>
<keyword evidence="7" id="KW-0862">Zinc</keyword>
<protein>
    <recommendedName>
        <fullName evidence="13">C2H2-type domain-containing protein</fullName>
    </recommendedName>
</protein>
<dbReference type="Pfam" id="PF00096">
    <property type="entry name" value="zf-C2H2"/>
    <property type="match status" value="5"/>
</dbReference>
<evidence type="ECO:0000256" key="11">
    <source>
        <dbReference type="PROSITE-ProRule" id="PRU00042"/>
    </source>
</evidence>
<dbReference type="STRING" id="126957.T1IVQ4"/>
<evidence type="ECO:0000256" key="9">
    <source>
        <dbReference type="ARBA" id="ARBA00023163"/>
    </source>
</evidence>
<keyword evidence="4" id="KW-0677">Repeat</keyword>
<dbReference type="GO" id="GO:0005634">
    <property type="term" value="C:nucleus"/>
    <property type="evidence" value="ECO:0007669"/>
    <property type="project" value="UniProtKB-SubCell"/>
</dbReference>
<dbReference type="EnsemblMetazoa" id="SMAR005255-RA">
    <property type="protein sequence ID" value="SMAR005255-PA"/>
    <property type="gene ID" value="SMAR005255"/>
</dbReference>
<evidence type="ECO:0000256" key="12">
    <source>
        <dbReference type="SAM" id="MobiDB-lite"/>
    </source>
</evidence>
<dbReference type="GO" id="GO:0000981">
    <property type="term" value="F:DNA-binding transcription factor activity, RNA polymerase II-specific"/>
    <property type="evidence" value="ECO:0007669"/>
    <property type="project" value="TreeGrafter"/>
</dbReference>
<keyword evidence="2" id="KW-0217">Developmental protein</keyword>
<dbReference type="GO" id="GO:0008270">
    <property type="term" value="F:zinc ion binding"/>
    <property type="evidence" value="ECO:0007669"/>
    <property type="project" value="UniProtKB-KW"/>
</dbReference>
<dbReference type="FunFam" id="3.30.160.60:FF:000148">
    <property type="entry name" value="zinc finger protein Gfi-1"/>
    <property type="match status" value="1"/>
</dbReference>
<keyword evidence="10" id="KW-0539">Nucleus</keyword>
<evidence type="ECO:0000256" key="5">
    <source>
        <dbReference type="ARBA" id="ARBA00022771"/>
    </source>
</evidence>
<sequence length="391" mass="43830">MQSEMLKSQKIQEIVTVVIVECTRLCICNYSSEMPKERLLLSPPVASSCPTDATAKTLFVDPRAALAYAYTQQLMSPLSLHQRAAFCPITAQLCAAQFPVTPIPLVPFPAIAAFPRHGAFTTALPSPRSSSEDGHLTPSTPSSVKIVELSPDGSAPSMTGAQSTKEKFDFSRLAHSATKKEKDDKYRQSVEASVAMVTSHSFPAALMAPFYMFGAGATLEPRLLRQRGPSRPRKEFICRFCQRRFTKSYNLLIHERTHTDERPYTCDICGKAFRRQDHLRDHRYIHSKEKPFKCSECGKGFCQSRTLAVHKILHMEDSPHKCPTCGRSFNQRSNLKTHLLTHTDIKPYNCPSCGKVFRRNCDLRRHVLTHTLQADGTTLDDLNLEEIDVTG</sequence>
<reference evidence="15" key="1">
    <citation type="submission" date="2011-05" db="EMBL/GenBank/DDBJ databases">
        <authorList>
            <person name="Richards S.R."/>
            <person name="Qu J."/>
            <person name="Jiang H."/>
            <person name="Jhangiani S.N."/>
            <person name="Agravi P."/>
            <person name="Goodspeed R."/>
            <person name="Gross S."/>
            <person name="Mandapat C."/>
            <person name="Jackson L."/>
            <person name="Mathew T."/>
            <person name="Pu L."/>
            <person name="Thornton R."/>
            <person name="Saada N."/>
            <person name="Wilczek-Boney K.B."/>
            <person name="Lee S."/>
            <person name="Kovar C."/>
            <person name="Wu Y."/>
            <person name="Scherer S.E."/>
            <person name="Worley K.C."/>
            <person name="Muzny D.M."/>
            <person name="Gibbs R."/>
        </authorList>
    </citation>
    <scope>NUCLEOTIDE SEQUENCE</scope>
    <source>
        <strain evidence="15">Brora</strain>
    </source>
</reference>
<dbReference type="PANTHER" id="PTHR14196">
    <property type="entry name" value="ODD-SKIPPED - RELATED"/>
    <property type="match status" value="1"/>
</dbReference>
<evidence type="ECO:0000313" key="14">
    <source>
        <dbReference type="EnsemblMetazoa" id="SMAR005255-PA"/>
    </source>
</evidence>
<organism evidence="14 15">
    <name type="scientific">Strigamia maritima</name>
    <name type="common">European centipede</name>
    <name type="synonym">Geophilus maritimus</name>
    <dbReference type="NCBI Taxonomy" id="126957"/>
    <lineage>
        <taxon>Eukaryota</taxon>
        <taxon>Metazoa</taxon>
        <taxon>Ecdysozoa</taxon>
        <taxon>Arthropoda</taxon>
        <taxon>Myriapoda</taxon>
        <taxon>Chilopoda</taxon>
        <taxon>Pleurostigmophora</taxon>
        <taxon>Geophilomorpha</taxon>
        <taxon>Linotaeniidae</taxon>
        <taxon>Strigamia</taxon>
    </lineage>
</organism>
<dbReference type="InterPro" id="IPR036236">
    <property type="entry name" value="Znf_C2H2_sf"/>
</dbReference>
<evidence type="ECO:0000259" key="13">
    <source>
        <dbReference type="PROSITE" id="PS50157"/>
    </source>
</evidence>
<feature type="domain" description="C2H2-type" evidence="13">
    <location>
        <begin position="236"/>
        <end position="263"/>
    </location>
</feature>
<feature type="domain" description="C2H2-type" evidence="13">
    <location>
        <begin position="264"/>
        <end position="291"/>
    </location>
</feature>
<feature type="region of interest" description="Disordered" evidence="12">
    <location>
        <begin position="123"/>
        <end position="143"/>
    </location>
</feature>
<evidence type="ECO:0000256" key="2">
    <source>
        <dbReference type="ARBA" id="ARBA00022473"/>
    </source>
</evidence>
<accession>T1IVQ4</accession>
<keyword evidence="8" id="KW-0805">Transcription regulation</keyword>
<dbReference type="Proteomes" id="UP000014500">
    <property type="component" value="Unassembled WGS sequence"/>
</dbReference>
<keyword evidence="9" id="KW-0804">Transcription</keyword>